<sequence length="655" mass="72417">MYRTICASLLRQFALVSCSAVFVAVSPARAAEPPSAETFAKHSEVTEVSLSPTGEYVAIATPRAGGTETQLDIVKIDGGQTQVLSFGKRNHITDVIWTADDRVTVARAEMEPLKAQPYSLGELFSARIDGKKQEVLFAYVPNVGTTRGRRKDEGYASVVKVLDKEPGKILVSFTCWNCGDEPDAVIFKVDTVTGERQEVERAGRPARFMFDQDGKARFMVTKDQNDEPVLSYRKTRDAAWAPLPKTLAGYSLAFARFADDGNTVYALISDARGPDQLYRLDLAAGARQKLAGREDVEIAYLLYAGRNGPPFAAVYDAAKPMIEYLEGAPEWASLHQDLMGQFPGELVYFLESSRDNSKLLFVARSDRHPGAYYIFDRDKRKMTLVAESQPWIQPAQMARTKAISFKSRDGKLLFGFYTSLGGDAQPLVVMPHGGPHGPYDEWGYDPDVQYLATHGYAVLQVNYRGSGGRGQAFLESGYREWGGKIQDDIADGVRWAIENKLADPSRICTYGSSFGGYAALMQPIRYPELYKCAIGYVGVYDLNVMHKAGDIPDTRTGRRYLERAIGSDTSVLNANSPARNVDKIKVPVFLAQGNIDRRVPMDQFNALKKAFSKAAGMETMVVAGEGHGFYAPENQAEMYRRMKTFLDKHIGAATK</sequence>
<keyword evidence="4" id="KW-0645">Protease</keyword>
<evidence type="ECO:0000313" key="4">
    <source>
        <dbReference type="EMBL" id="TWI01055.1"/>
    </source>
</evidence>
<feature type="chain" id="PRO_5021771607" evidence="2">
    <location>
        <begin position="31"/>
        <end position="655"/>
    </location>
</feature>
<dbReference type="PANTHER" id="PTHR42776:SF27">
    <property type="entry name" value="DIPEPTIDYL PEPTIDASE FAMILY MEMBER 6"/>
    <property type="match status" value="1"/>
</dbReference>
<gene>
    <name evidence="4" type="ORF">IP90_02677</name>
</gene>
<dbReference type="InterPro" id="IPR001375">
    <property type="entry name" value="Peptidase_S9_cat"/>
</dbReference>
<protein>
    <submittedName>
        <fullName evidence="4">Dipeptidyl aminopeptidase/acylaminoacyl peptidase</fullName>
    </submittedName>
</protein>
<feature type="signal peptide" evidence="2">
    <location>
        <begin position="1"/>
        <end position="30"/>
    </location>
</feature>
<evidence type="ECO:0000256" key="1">
    <source>
        <dbReference type="ARBA" id="ARBA00022801"/>
    </source>
</evidence>
<feature type="domain" description="Peptidase S9 prolyl oligopeptidase catalytic" evidence="3">
    <location>
        <begin position="443"/>
        <end position="651"/>
    </location>
</feature>
<name>A0A562L093_9GAMM</name>
<evidence type="ECO:0000259" key="3">
    <source>
        <dbReference type="Pfam" id="PF00326"/>
    </source>
</evidence>
<dbReference type="Proteomes" id="UP000315167">
    <property type="component" value="Unassembled WGS sequence"/>
</dbReference>
<keyword evidence="4" id="KW-0031">Aminopeptidase</keyword>
<dbReference type="GO" id="GO:0004177">
    <property type="term" value="F:aminopeptidase activity"/>
    <property type="evidence" value="ECO:0007669"/>
    <property type="project" value="UniProtKB-KW"/>
</dbReference>
<dbReference type="GO" id="GO:0006508">
    <property type="term" value="P:proteolysis"/>
    <property type="evidence" value="ECO:0007669"/>
    <property type="project" value="InterPro"/>
</dbReference>
<dbReference type="AlphaFoldDB" id="A0A562L093"/>
<proteinExistence type="predicted"/>
<dbReference type="PANTHER" id="PTHR42776">
    <property type="entry name" value="SERINE PEPTIDASE S9 FAMILY MEMBER"/>
    <property type="match status" value="1"/>
</dbReference>
<accession>A0A562L093</accession>
<reference evidence="4 5" key="1">
    <citation type="journal article" date="2015" name="Stand. Genomic Sci.">
        <title>Genomic Encyclopedia of Bacterial and Archaeal Type Strains, Phase III: the genomes of soil and plant-associated and newly described type strains.</title>
        <authorList>
            <person name="Whitman W.B."/>
            <person name="Woyke T."/>
            <person name="Klenk H.P."/>
            <person name="Zhou Y."/>
            <person name="Lilburn T.G."/>
            <person name="Beck B.J."/>
            <person name="De Vos P."/>
            <person name="Vandamme P."/>
            <person name="Eisen J.A."/>
            <person name="Garrity G."/>
            <person name="Hugenholtz P."/>
            <person name="Kyrpides N.C."/>
        </authorList>
    </citation>
    <scope>NUCLEOTIDE SEQUENCE [LARGE SCALE GENOMIC DNA]</scope>
    <source>
        <strain evidence="4 5">CGMCC 1.10821</strain>
    </source>
</reference>
<keyword evidence="5" id="KW-1185">Reference proteome</keyword>
<organism evidence="4 5">
    <name type="scientific">Luteimonas cucumeris</name>
    <dbReference type="NCBI Taxonomy" id="985012"/>
    <lineage>
        <taxon>Bacteria</taxon>
        <taxon>Pseudomonadati</taxon>
        <taxon>Pseudomonadota</taxon>
        <taxon>Gammaproteobacteria</taxon>
        <taxon>Lysobacterales</taxon>
        <taxon>Lysobacteraceae</taxon>
        <taxon>Luteimonas</taxon>
    </lineage>
</organism>
<evidence type="ECO:0000256" key="2">
    <source>
        <dbReference type="SAM" id="SignalP"/>
    </source>
</evidence>
<dbReference type="SUPFAM" id="SSF82171">
    <property type="entry name" value="DPP6 N-terminal domain-like"/>
    <property type="match status" value="1"/>
</dbReference>
<dbReference type="Gene3D" id="3.40.50.1820">
    <property type="entry name" value="alpha/beta hydrolase"/>
    <property type="match status" value="1"/>
</dbReference>
<keyword evidence="2" id="KW-0732">Signal</keyword>
<dbReference type="EMBL" id="VLKN01000006">
    <property type="protein sequence ID" value="TWI01055.1"/>
    <property type="molecule type" value="Genomic_DNA"/>
</dbReference>
<dbReference type="InterPro" id="IPR029058">
    <property type="entry name" value="AB_hydrolase_fold"/>
</dbReference>
<dbReference type="Pfam" id="PF00326">
    <property type="entry name" value="Peptidase_S9"/>
    <property type="match status" value="1"/>
</dbReference>
<comment type="caution">
    <text evidence="4">The sequence shown here is derived from an EMBL/GenBank/DDBJ whole genome shotgun (WGS) entry which is preliminary data.</text>
</comment>
<keyword evidence="1" id="KW-0378">Hydrolase</keyword>
<dbReference type="GO" id="GO:0004252">
    <property type="term" value="F:serine-type endopeptidase activity"/>
    <property type="evidence" value="ECO:0007669"/>
    <property type="project" value="TreeGrafter"/>
</dbReference>
<dbReference type="SUPFAM" id="SSF53474">
    <property type="entry name" value="alpha/beta-Hydrolases"/>
    <property type="match status" value="1"/>
</dbReference>
<evidence type="ECO:0000313" key="5">
    <source>
        <dbReference type="Proteomes" id="UP000315167"/>
    </source>
</evidence>
<dbReference type="RefSeq" id="WP_144900159.1">
    <property type="nucleotide sequence ID" value="NZ_VLKN01000006.1"/>
</dbReference>